<dbReference type="InterPro" id="IPR057447">
    <property type="entry name" value="Bbp19-like_phage"/>
</dbReference>
<reference evidence="2 3" key="1">
    <citation type="submission" date="2013-02" db="EMBL/GenBank/DDBJ databases">
        <title>The Genome Sequence of Acinetobacter johnsonii ANC 3681.</title>
        <authorList>
            <consortium name="The Broad Institute Genome Sequencing Platform"/>
            <consortium name="The Broad Institute Genome Sequencing Center for Infectious Disease"/>
            <person name="Cerqueira G."/>
            <person name="Feldgarden M."/>
            <person name="Courvalin P."/>
            <person name="Perichon B."/>
            <person name="Grillot-Courvalin C."/>
            <person name="Clermont D."/>
            <person name="Rocha E."/>
            <person name="Yoon E.-J."/>
            <person name="Nemec A."/>
            <person name="Walker B."/>
            <person name="Young S.K."/>
            <person name="Zeng Q."/>
            <person name="Gargeya S."/>
            <person name="Fitzgerald M."/>
            <person name="Haas B."/>
            <person name="Abouelleil A."/>
            <person name="Alvarado L."/>
            <person name="Arachchi H.M."/>
            <person name="Berlin A.M."/>
            <person name="Chapman S.B."/>
            <person name="Dewar J."/>
            <person name="Goldberg J."/>
            <person name="Griggs A."/>
            <person name="Gujja S."/>
            <person name="Hansen M."/>
            <person name="Howarth C."/>
            <person name="Imamovic A."/>
            <person name="Larimer J."/>
            <person name="McCowan C."/>
            <person name="Murphy C."/>
            <person name="Neiman D."/>
            <person name="Pearson M."/>
            <person name="Priest M."/>
            <person name="Roberts A."/>
            <person name="Saif S."/>
            <person name="Shea T."/>
            <person name="Sisk P."/>
            <person name="Sykes S."/>
            <person name="Wortman J."/>
            <person name="Nusbaum C."/>
            <person name="Birren B."/>
        </authorList>
    </citation>
    <scope>NUCLEOTIDE SEQUENCE [LARGE SCALE GENOMIC DNA]</scope>
    <source>
        <strain evidence="2 3">ANC 3681</strain>
    </source>
</reference>
<dbReference type="PATRIC" id="fig|1217662.4.peg.1032"/>
<dbReference type="EMBL" id="APPZ01000005">
    <property type="protein sequence ID" value="ENV73548.1"/>
    <property type="molecule type" value="Genomic_DNA"/>
</dbReference>
<dbReference type="AlphaFoldDB" id="N9CZ42"/>
<comment type="caution">
    <text evidence="2">The sequence shown here is derived from an EMBL/GenBank/DDBJ whole genome shotgun (WGS) entry which is preliminary data.</text>
</comment>
<evidence type="ECO:0000259" key="1">
    <source>
        <dbReference type="Pfam" id="PF25181"/>
    </source>
</evidence>
<evidence type="ECO:0000313" key="2">
    <source>
        <dbReference type="EMBL" id="ENV73548.1"/>
    </source>
</evidence>
<dbReference type="HOGENOM" id="CLU_145201_0_0_6"/>
<gene>
    <name evidence="2" type="ORF">F946_01060</name>
</gene>
<dbReference type="RefSeq" id="WP_004979895.1">
    <property type="nucleotide sequence ID" value="NZ_KB849705.1"/>
</dbReference>
<evidence type="ECO:0000313" key="3">
    <source>
        <dbReference type="Proteomes" id="UP000018444"/>
    </source>
</evidence>
<dbReference type="Pfam" id="PF25181">
    <property type="entry name" value="Phage_Bbp19"/>
    <property type="match status" value="1"/>
</dbReference>
<dbReference type="GeneID" id="56340553"/>
<organism evidence="2 3">
    <name type="scientific">Acinetobacter johnsonii ANC 3681</name>
    <dbReference type="NCBI Taxonomy" id="1217662"/>
    <lineage>
        <taxon>Bacteria</taxon>
        <taxon>Pseudomonadati</taxon>
        <taxon>Pseudomonadota</taxon>
        <taxon>Gammaproteobacteria</taxon>
        <taxon>Moraxellales</taxon>
        <taxon>Moraxellaceae</taxon>
        <taxon>Acinetobacter</taxon>
    </lineage>
</organism>
<accession>N9CZ42</accession>
<protein>
    <recommendedName>
        <fullName evidence="1">Bbp19-like phage domain-containing protein</fullName>
    </recommendedName>
</protein>
<sequence length="157" mass="18381">MILIIAVLAIFLLIACVALWSSYQERNMLKQQLRDEQEAKAKLLPKDESKDPEVETGIQVKRRYYRPVTAETYRNLFDLDVNGVRVLEHLTSLFCKSTYVRGGQDAERESCFRAGERNVVEFIIKQVNRANDPNYKEETQSSEWVEQFNKRTNPNNY</sequence>
<feature type="domain" description="Bbp19-like phage" evidence="1">
    <location>
        <begin position="73"/>
        <end position="124"/>
    </location>
</feature>
<dbReference type="Proteomes" id="UP000018444">
    <property type="component" value="Unassembled WGS sequence"/>
</dbReference>
<name>N9CZ42_ACIJO</name>
<proteinExistence type="predicted"/>